<gene>
    <name evidence="1" type="ORF">C7443_107103</name>
</gene>
<dbReference type="AlphaFoldDB" id="A0A317MT77"/>
<dbReference type="EMBL" id="QGTJ01000007">
    <property type="protein sequence ID" value="PWV60529.1"/>
    <property type="molecule type" value="Genomic_DNA"/>
</dbReference>
<dbReference type="SUPFAM" id="SSF75169">
    <property type="entry name" value="DsrEFH-like"/>
    <property type="match status" value="1"/>
</dbReference>
<sequence length="120" mass="12774">MSDKLLFILTNADPSDAAVLNAVFAQAAVAAAMEYDVEMVLTGRSGALAQRAFANEVSVGKGRSAYDLLRDAAEAGVKFKICTQTQERLTGEMIPEIAEVVGGAYIISEAMDDDTVTFTY</sequence>
<comment type="caution">
    <text evidence="1">The sequence shown here is derived from an EMBL/GenBank/DDBJ whole genome shotgun (WGS) entry which is preliminary data.</text>
</comment>
<protein>
    <submittedName>
        <fullName evidence="1">Putative peroxiredoxin</fullName>
    </submittedName>
</protein>
<dbReference type="InterPro" id="IPR027396">
    <property type="entry name" value="DsrEFH-like"/>
</dbReference>
<evidence type="ECO:0000313" key="2">
    <source>
        <dbReference type="Proteomes" id="UP000246569"/>
    </source>
</evidence>
<dbReference type="OrthoDB" id="7932267at2"/>
<keyword evidence="2" id="KW-1185">Reference proteome</keyword>
<reference evidence="1 2" key="1">
    <citation type="submission" date="2018-05" db="EMBL/GenBank/DDBJ databases">
        <title>Genomic Encyclopedia of Type Strains, Phase IV (KMG-IV): sequencing the most valuable type-strain genomes for metagenomic binning, comparative biology and taxonomic classification.</title>
        <authorList>
            <person name="Goeker M."/>
        </authorList>
    </citation>
    <scope>NUCLEOTIDE SEQUENCE [LARGE SCALE GENOMIC DNA]</scope>
    <source>
        <strain evidence="1 2">DSM 23606</strain>
    </source>
</reference>
<dbReference type="Pfam" id="PF02635">
    <property type="entry name" value="DsrE"/>
    <property type="match status" value="1"/>
</dbReference>
<dbReference type="Proteomes" id="UP000246569">
    <property type="component" value="Unassembled WGS sequence"/>
</dbReference>
<proteinExistence type="predicted"/>
<dbReference type="Gene3D" id="3.40.1260.10">
    <property type="entry name" value="DsrEFH-like"/>
    <property type="match status" value="1"/>
</dbReference>
<evidence type="ECO:0000313" key="1">
    <source>
        <dbReference type="EMBL" id="PWV60529.1"/>
    </source>
</evidence>
<name>A0A317MT77_9GAMM</name>
<dbReference type="RefSeq" id="WP_110019018.1">
    <property type="nucleotide sequence ID" value="NZ_QGTJ01000007.1"/>
</dbReference>
<accession>A0A317MT77</accession>
<organism evidence="1 2">
    <name type="scientific">Plasticicumulans acidivorans</name>
    <dbReference type="NCBI Taxonomy" id="886464"/>
    <lineage>
        <taxon>Bacteria</taxon>
        <taxon>Pseudomonadati</taxon>
        <taxon>Pseudomonadota</taxon>
        <taxon>Gammaproteobacteria</taxon>
        <taxon>Candidatus Competibacteraceae</taxon>
        <taxon>Plasticicumulans</taxon>
    </lineage>
</organism>
<dbReference type="InterPro" id="IPR003787">
    <property type="entry name" value="Sulphur_relay_DsrE/F-like"/>
</dbReference>